<dbReference type="Pfam" id="PF07398">
    <property type="entry name" value="MDMPI_C"/>
    <property type="match status" value="1"/>
</dbReference>
<proteinExistence type="predicted"/>
<evidence type="ECO:0000313" key="4">
    <source>
        <dbReference type="Proteomes" id="UP000002484"/>
    </source>
</evidence>
<dbReference type="InterPro" id="IPR024344">
    <property type="entry name" value="MDMPI_metal-binding"/>
</dbReference>
<keyword evidence="4" id="KW-1185">Reference proteome</keyword>
<feature type="domain" description="MDMPI C-terminal" evidence="1">
    <location>
        <begin position="167"/>
        <end position="259"/>
    </location>
</feature>
<gene>
    <name evidence="3" type="ordered locus">FraEuI1c_4805</name>
</gene>
<feature type="domain" description="Mycothiol-dependent maleylpyruvate isomerase metal-binding" evidence="2">
    <location>
        <begin position="17"/>
        <end position="142"/>
    </location>
</feature>
<organism evidence="3 4">
    <name type="scientific">Pseudofrankia inefficax (strain DSM 45817 / CECT 9037 / DDB 130130 / EuI1c)</name>
    <name type="common">Frankia inefficax</name>
    <dbReference type="NCBI Taxonomy" id="298654"/>
    <lineage>
        <taxon>Bacteria</taxon>
        <taxon>Bacillati</taxon>
        <taxon>Actinomycetota</taxon>
        <taxon>Actinomycetes</taxon>
        <taxon>Frankiales</taxon>
        <taxon>Frankiaceae</taxon>
        <taxon>Pseudofrankia</taxon>
    </lineage>
</organism>
<dbReference type="InterPro" id="IPR034660">
    <property type="entry name" value="DinB/YfiT-like"/>
</dbReference>
<dbReference type="InParanoid" id="E3J0M6"/>
<name>E3J0M6_PSEI1</name>
<dbReference type="PANTHER" id="PTHR40758">
    <property type="entry name" value="CONSERVED PROTEIN"/>
    <property type="match status" value="1"/>
</dbReference>
<dbReference type="SUPFAM" id="SSF109854">
    <property type="entry name" value="DinB/YfiT-like putative metalloenzymes"/>
    <property type="match status" value="1"/>
</dbReference>
<evidence type="ECO:0008006" key="5">
    <source>
        <dbReference type="Google" id="ProtNLM"/>
    </source>
</evidence>
<dbReference type="AlphaFoldDB" id="E3J0M6"/>
<dbReference type="Proteomes" id="UP000002484">
    <property type="component" value="Chromosome"/>
</dbReference>
<reference evidence="3 4" key="1">
    <citation type="submission" date="2010-10" db="EMBL/GenBank/DDBJ databases">
        <title>Complete sequence of Frankia sp. EuI1c.</title>
        <authorList>
            <consortium name="US DOE Joint Genome Institute"/>
            <person name="Lucas S."/>
            <person name="Copeland A."/>
            <person name="Lapidus A."/>
            <person name="Cheng J.-F."/>
            <person name="Bruce D."/>
            <person name="Goodwin L."/>
            <person name="Pitluck S."/>
            <person name="Chertkov O."/>
            <person name="Detter J.C."/>
            <person name="Han C."/>
            <person name="Tapia R."/>
            <person name="Land M."/>
            <person name="Hauser L."/>
            <person name="Jeffries C."/>
            <person name="Kyrpides N."/>
            <person name="Ivanova N."/>
            <person name="Mikhailova N."/>
            <person name="Beauchemin N."/>
            <person name="Sen A."/>
            <person name="Sur S.A."/>
            <person name="Gtari M."/>
            <person name="Wall L."/>
            <person name="Tisa L."/>
            <person name="Woyke T."/>
        </authorList>
    </citation>
    <scope>NUCLEOTIDE SEQUENCE [LARGE SCALE GENOMIC DNA]</scope>
    <source>
        <strain evidence="4">DSM 45817 / CECT 9037 / EuI1c</strain>
    </source>
</reference>
<dbReference type="KEGG" id="fri:FraEuI1c_4805"/>
<dbReference type="PANTHER" id="PTHR40758:SF1">
    <property type="entry name" value="CONSERVED PROTEIN"/>
    <property type="match status" value="1"/>
</dbReference>
<dbReference type="eggNOG" id="COG3154">
    <property type="taxonomic scope" value="Bacteria"/>
</dbReference>
<dbReference type="NCBIfam" id="TIGR03083">
    <property type="entry name" value="maleylpyruvate isomerase family mycothiol-dependent enzyme"/>
    <property type="match status" value="1"/>
</dbReference>
<evidence type="ECO:0000259" key="2">
    <source>
        <dbReference type="Pfam" id="PF11716"/>
    </source>
</evidence>
<dbReference type="InterPro" id="IPR017517">
    <property type="entry name" value="Maleyloyr_isom"/>
</dbReference>
<dbReference type="Pfam" id="PF11716">
    <property type="entry name" value="MDMPI_N"/>
    <property type="match status" value="1"/>
</dbReference>
<dbReference type="STRING" id="298654.FraEuI1c_4805"/>
<protein>
    <recommendedName>
        <fullName evidence="5">Maleylpyruvate isomerase family mycothiol-dependent enzyme</fullName>
    </recommendedName>
</protein>
<accession>E3J0M6</accession>
<sequence length="269" mass="28289">MPGKGDIVAMGIDGHLASLRRDGARLAEAAALAGFDAEVPSAPGWRVRTLLTHTGCVHRWAASYIADGHGRPRPIEGDGELVMPDGELLLDWFRDGHAALVQTLANADPAVACWTLWPGAPSPLEFWARRQAHETAVHRVDAELALAASGQAGAGAAGEPAGVPAAFAADGIDELLGGFYALRHRGLVSPEPVALSIRATDADAEAGWTIRIGPAARTVVRAVEPADCALVGRAADLYLFLWNRAGTERITVDGDPAVLGLWRELARIT</sequence>
<dbReference type="EMBL" id="CP002299">
    <property type="protein sequence ID" value="ADP82795.1"/>
    <property type="molecule type" value="Genomic_DNA"/>
</dbReference>
<dbReference type="InterPro" id="IPR010872">
    <property type="entry name" value="MDMPI_C-term_domain"/>
</dbReference>
<dbReference type="GO" id="GO:0046872">
    <property type="term" value="F:metal ion binding"/>
    <property type="evidence" value="ECO:0007669"/>
    <property type="project" value="InterPro"/>
</dbReference>
<dbReference type="GO" id="GO:0005886">
    <property type="term" value="C:plasma membrane"/>
    <property type="evidence" value="ECO:0007669"/>
    <property type="project" value="TreeGrafter"/>
</dbReference>
<evidence type="ECO:0000313" key="3">
    <source>
        <dbReference type="EMBL" id="ADP82795.1"/>
    </source>
</evidence>
<dbReference type="HOGENOM" id="CLU_070584_1_0_11"/>
<evidence type="ECO:0000259" key="1">
    <source>
        <dbReference type="Pfam" id="PF07398"/>
    </source>
</evidence>